<dbReference type="InterPro" id="IPR029062">
    <property type="entry name" value="Class_I_gatase-like"/>
</dbReference>
<gene>
    <name evidence="2" type="ORF">RHABOEDO_001190</name>
</gene>
<dbReference type="InterPro" id="IPR019197">
    <property type="entry name" value="Biotin-prot_ligase_N"/>
</dbReference>
<dbReference type="GO" id="GO:0016874">
    <property type="term" value="F:ligase activity"/>
    <property type="evidence" value="ECO:0007669"/>
    <property type="project" value="UniProtKB-KW"/>
</dbReference>
<keyword evidence="2" id="KW-0436">Ligase</keyword>
<sequence length="258" mass="29181">MKNQVVVYVDKGVDGVSLKHLVHSLKQQLNPEMKIKRLDARSVIEENWEKDTQLFIMPGGRDVFYQSALVGKGTDKIRSYVEKEGNYLGICAGAYFACERIEFEKGTSLEILGERSLCFFPGIAKGPAYGVGKYTYNSSKGACNALINWQKHSLHVYFNGGCFFSSKSSEIKILSCYLDLPQSPPAIVEINHGQGKVILSGVHFEYLPDLLDQKDPYLSMIYHHLEKADSFRREMLCDLLKRVGCRLKTPNLKKKDDK</sequence>
<dbReference type="PANTHER" id="PTHR12835">
    <property type="entry name" value="BIOTIN PROTEIN LIGASE"/>
    <property type="match status" value="1"/>
</dbReference>
<dbReference type="PIRSF" id="PIRSF016642">
    <property type="entry name" value="UCP016642"/>
    <property type="match status" value="1"/>
</dbReference>
<proteinExistence type="predicted"/>
<name>A0ABX8V268_9BACT</name>
<dbReference type="Gene3D" id="3.40.50.880">
    <property type="match status" value="1"/>
</dbReference>
<evidence type="ECO:0000313" key="2">
    <source>
        <dbReference type="EMBL" id="QYF48946.1"/>
    </source>
</evidence>
<evidence type="ECO:0000313" key="3">
    <source>
        <dbReference type="Proteomes" id="UP000826014"/>
    </source>
</evidence>
<dbReference type="CDD" id="cd03144">
    <property type="entry name" value="GATase1_ScBLP_like"/>
    <property type="match status" value="1"/>
</dbReference>
<keyword evidence="3" id="KW-1185">Reference proteome</keyword>
<accession>A0ABX8V268</accession>
<dbReference type="InterPro" id="IPR015834">
    <property type="entry name" value="UCP016642"/>
</dbReference>
<feature type="domain" description="Biotin-protein ligase N-terminal" evidence="1">
    <location>
        <begin position="4"/>
        <end position="250"/>
    </location>
</feature>
<dbReference type="RefSeq" id="WP_215217547.1">
    <property type="nucleotide sequence ID" value="NZ_CP075587.1"/>
</dbReference>
<protein>
    <submittedName>
        <fullName evidence="2">Biotin-protein ligase</fullName>
    </submittedName>
</protein>
<dbReference type="Proteomes" id="UP000826014">
    <property type="component" value="Chromosome"/>
</dbReference>
<dbReference type="EMBL" id="CP075587">
    <property type="protein sequence ID" value="QYF48946.1"/>
    <property type="molecule type" value="Genomic_DNA"/>
</dbReference>
<reference evidence="2 3" key="1">
    <citation type="journal article" date="2022" name="bioRxiv">
        <title>Ecology and evolution of chlamydial symbionts of arthropods.</title>
        <authorList>
            <person name="Halter T."/>
            <person name="Koestlbacher S."/>
            <person name="Collingro A."/>
            <person name="Sixt B.S."/>
            <person name="Toenshoff E.R."/>
            <person name="Hendrickx F."/>
            <person name="Kostanjsek R."/>
            <person name="Horn M."/>
        </authorList>
    </citation>
    <scope>NUCLEOTIDE SEQUENCE [LARGE SCALE GENOMIC DNA]</scope>
    <source>
        <strain evidence="2">W744xW776</strain>
    </source>
</reference>
<organism evidence="2 3">
    <name type="scientific">Candidatus Rhabdochlamydia oedothoracis</name>
    <dbReference type="NCBI Taxonomy" id="2720720"/>
    <lineage>
        <taxon>Bacteria</taxon>
        <taxon>Pseudomonadati</taxon>
        <taxon>Chlamydiota</taxon>
        <taxon>Chlamydiia</taxon>
        <taxon>Parachlamydiales</taxon>
        <taxon>Candidatus Rhabdochlamydiaceae</taxon>
        <taxon>Candidatus Rhabdochlamydia</taxon>
    </lineage>
</organism>
<evidence type="ECO:0000259" key="1">
    <source>
        <dbReference type="Pfam" id="PF09825"/>
    </source>
</evidence>
<dbReference type="Pfam" id="PF09825">
    <property type="entry name" value="BPL_N"/>
    <property type="match status" value="1"/>
</dbReference>
<dbReference type="PANTHER" id="PTHR12835:SF5">
    <property type="entry name" value="BIOTIN--PROTEIN LIGASE"/>
    <property type="match status" value="1"/>
</dbReference>
<dbReference type="SUPFAM" id="SSF52317">
    <property type="entry name" value="Class I glutamine amidotransferase-like"/>
    <property type="match status" value="1"/>
</dbReference>